<reference evidence="3" key="1">
    <citation type="submission" date="2023-06" db="EMBL/GenBank/DDBJ databases">
        <title>Genomic of Parafulvivirga corallium.</title>
        <authorList>
            <person name="Wang G."/>
        </authorList>
    </citation>
    <scope>NUCLEOTIDE SEQUENCE</scope>
    <source>
        <strain evidence="3">BMA10</strain>
    </source>
</reference>
<dbReference type="CDD" id="cd12797">
    <property type="entry name" value="M23_peptidase"/>
    <property type="match status" value="1"/>
</dbReference>
<dbReference type="Gene3D" id="2.70.70.10">
    <property type="entry name" value="Glucose Permease (Domain IIA)"/>
    <property type="match status" value="1"/>
</dbReference>
<dbReference type="Pfam" id="PF01551">
    <property type="entry name" value="Peptidase_M23"/>
    <property type="match status" value="2"/>
</dbReference>
<dbReference type="SUPFAM" id="SSF51261">
    <property type="entry name" value="Duplicated hybrid motif"/>
    <property type="match status" value="2"/>
</dbReference>
<feature type="domain" description="M23ase beta-sheet core" evidence="2">
    <location>
        <begin position="142"/>
        <end position="175"/>
    </location>
</feature>
<evidence type="ECO:0000259" key="2">
    <source>
        <dbReference type="Pfam" id="PF01551"/>
    </source>
</evidence>
<name>A0ABT8KH26_9BACT</name>
<dbReference type="EMBL" id="JAUJEA010000001">
    <property type="protein sequence ID" value="MDN5200021.1"/>
    <property type="molecule type" value="Genomic_DNA"/>
</dbReference>
<keyword evidence="1" id="KW-0732">Signal</keyword>
<dbReference type="InterPro" id="IPR011055">
    <property type="entry name" value="Dup_hybrid_motif"/>
</dbReference>
<accession>A0ABT8KH26</accession>
<dbReference type="PANTHER" id="PTHR21666">
    <property type="entry name" value="PEPTIDASE-RELATED"/>
    <property type="match status" value="1"/>
</dbReference>
<dbReference type="InterPro" id="IPR016047">
    <property type="entry name" value="M23ase_b-sheet_dom"/>
</dbReference>
<keyword evidence="4" id="KW-1185">Reference proteome</keyword>
<dbReference type="InterPro" id="IPR050570">
    <property type="entry name" value="Cell_wall_metabolism_enzyme"/>
</dbReference>
<comment type="caution">
    <text evidence="3">The sequence shown here is derived from an EMBL/GenBank/DDBJ whole genome shotgun (WGS) entry which is preliminary data.</text>
</comment>
<dbReference type="Proteomes" id="UP001172082">
    <property type="component" value="Unassembled WGS sequence"/>
</dbReference>
<proteinExistence type="predicted"/>
<dbReference type="RefSeq" id="WP_346750048.1">
    <property type="nucleotide sequence ID" value="NZ_JAUJEA010000001.1"/>
</dbReference>
<protein>
    <submittedName>
        <fullName evidence="3">Peptidoglycan DD-metalloendopeptidase family protein</fullName>
    </submittedName>
</protein>
<evidence type="ECO:0000256" key="1">
    <source>
        <dbReference type="ARBA" id="ARBA00022729"/>
    </source>
</evidence>
<evidence type="ECO:0000313" key="3">
    <source>
        <dbReference type="EMBL" id="MDN5200021.1"/>
    </source>
</evidence>
<sequence>MKLNNILLFAFIILNVQLLNAQAPKPGNYYMFPIKPGQRNFLAGTMGELRSTHFHSGIDIKTEGREGLPVYASADGYVSRIKVSSSGYGNTLYVTHPNGTSTVYAHLQKFKKDIADYVRSAQYKKESFNIELFPSKSQFVFKQGEVIAYSGNSGSSSGPHLHFEIRDANQRPVNPLAYLFDEIIDNIAPTVRKVAITSMDINARVNRQFGRFEYTAFRRGGKYIINKSIPVQGKIGIEVLAHDQLNGVANKNGIQFIEVFLDSVSIFQQNIDRFSFSETRNILALMDYGHMVRTRQRYNKLYIDDGNELSFYDKHRNRGIIEINDEKEHLVQVVLKDTYGNESLIQFTLVGENQPIYGHDIQFNPLITTTTGDVVENTLILSSKISENQSNTATIYANRMKHEVSPSYFLNDNAYYLWNLKYALPDSSDLCDRKEEYHYGALVPPNSEFNFYHHLGDIHFPRKALFDTLYLTLNRSIDENTTQEVFEINDVYTPLRKHINITLKPEQSYPDKRRTAVYSRFGKSYSYEGGTWIGNKISFRTRNLGKFTIATDSLEPVVRPLIINRNDLKFQISDAMSGLKDFRLTVDGKWVLMNYDHKKKLIWSEKLKKGLPFKGELVLRVRDNAGNEKVYKTSL</sequence>
<dbReference type="PANTHER" id="PTHR21666:SF289">
    <property type="entry name" value="L-ALA--D-GLU ENDOPEPTIDASE"/>
    <property type="match status" value="1"/>
</dbReference>
<evidence type="ECO:0000313" key="4">
    <source>
        <dbReference type="Proteomes" id="UP001172082"/>
    </source>
</evidence>
<feature type="domain" description="M23ase beta-sheet core" evidence="2">
    <location>
        <begin position="54"/>
        <end position="121"/>
    </location>
</feature>
<organism evidence="3 4">
    <name type="scientific">Splendidivirga corallicola</name>
    <dbReference type="NCBI Taxonomy" id="3051826"/>
    <lineage>
        <taxon>Bacteria</taxon>
        <taxon>Pseudomonadati</taxon>
        <taxon>Bacteroidota</taxon>
        <taxon>Cytophagia</taxon>
        <taxon>Cytophagales</taxon>
        <taxon>Splendidivirgaceae</taxon>
        <taxon>Splendidivirga</taxon>
    </lineage>
</organism>
<gene>
    <name evidence="3" type="ORF">QQ008_01580</name>
</gene>